<dbReference type="PROSITE" id="PS50010">
    <property type="entry name" value="DH_2"/>
    <property type="match status" value="1"/>
</dbReference>
<dbReference type="InterPro" id="IPR000219">
    <property type="entry name" value="DH_dom"/>
</dbReference>
<keyword evidence="4" id="KW-1185">Reference proteome</keyword>
<sequence length="275" mass="31556">MNMKSLKKSFAKTLKKVKDLSMKSSNGITPSSSSSSISKSSGYGTSTSTENLFIYDHKQTKILNNFITYQNNYLNSLKRDLEMYVRPLCGCLNESQYLTIFQNIEKLCTLTEFMIKSIDNYESVIDVVYDCKGLLFGAYSIYINGFKSSMEMLNELELNECLNIRKLLSLPIRNLKKMYNTFSNLCLNDEKSECLHECLKDLCSELARMEVEVQEPCVSLTTTTTSVQSNSFVRSRQLVNKSKKLLVKRNNQKLNQVNCLPSDFTDYEGVKHYFL</sequence>
<organism evidence="3 4">
    <name type="scientific">Brachionus calyciflorus</name>
    <dbReference type="NCBI Taxonomy" id="104777"/>
    <lineage>
        <taxon>Eukaryota</taxon>
        <taxon>Metazoa</taxon>
        <taxon>Spiralia</taxon>
        <taxon>Gnathifera</taxon>
        <taxon>Rotifera</taxon>
        <taxon>Eurotatoria</taxon>
        <taxon>Monogononta</taxon>
        <taxon>Pseudotrocha</taxon>
        <taxon>Ploima</taxon>
        <taxon>Brachionidae</taxon>
        <taxon>Brachionus</taxon>
    </lineage>
</organism>
<proteinExistence type="predicted"/>
<feature type="compositionally biased region" description="Low complexity" evidence="1">
    <location>
        <begin position="24"/>
        <end position="42"/>
    </location>
</feature>
<feature type="region of interest" description="Disordered" evidence="1">
    <location>
        <begin position="22"/>
        <end position="42"/>
    </location>
</feature>
<reference evidence="3" key="1">
    <citation type="submission" date="2021-02" db="EMBL/GenBank/DDBJ databases">
        <authorList>
            <person name="Nowell W R."/>
        </authorList>
    </citation>
    <scope>NUCLEOTIDE SEQUENCE</scope>
    <source>
        <strain evidence="3">Ploen Becks lab</strain>
    </source>
</reference>
<feature type="domain" description="DH" evidence="2">
    <location>
        <begin position="58"/>
        <end position="156"/>
    </location>
</feature>
<dbReference type="Proteomes" id="UP000663879">
    <property type="component" value="Unassembled WGS sequence"/>
</dbReference>
<evidence type="ECO:0000313" key="3">
    <source>
        <dbReference type="EMBL" id="CAF0840121.1"/>
    </source>
</evidence>
<evidence type="ECO:0000313" key="4">
    <source>
        <dbReference type="Proteomes" id="UP000663879"/>
    </source>
</evidence>
<dbReference type="InterPro" id="IPR035899">
    <property type="entry name" value="DBL_dom_sf"/>
</dbReference>
<dbReference type="GO" id="GO:0005085">
    <property type="term" value="F:guanyl-nucleotide exchange factor activity"/>
    <property type="evidence" value="ECO:0007669"/>
    <property type="project" value="InterPro"/>
</dbReference>
<accession>A0A813V9F3</accession>
<gene>
    <name evidence="3" type="ORF">OXX778_LOCUS8409</name>
</gene>
<protein>
    <recommendedName>
        <fullName evidence="2">DH domain-containing protein</fullName>
    </recommendedName>
</protein>
<dbReference type="OrthoDB" id="28697at2759"/>
<comment type="caution">
    <text evidence="3">The sequence shown here is derived from an EMBL/GenBank/DDBJ whole genome shotgun (WGS) entry which is preliminary data.</text>
</comment>
<dbReference type="SUPFAM" id="SSF48065">
    <property type="entry name" value="DBL homology domain (DH-domain)"/>
    <property type="match status" value="1"/>
</dbReference>
<dbReference type="Gene3D" id="1.20.900.10">
    <property type="entry name" value="Dbl homology (DH) domain"/>
    <property type="match status" value="1"/>
</dbReference>
<dbReference type="AlphaFoldDB" id="A0A813V9F3"/>
<evidence type="ECO:0000259" key="2">
    <source>
        <dbReference type="PROSITE" id="PS50010"/>
    </source>
</evidence>
<dbReference type="EMBL" id="CAJNOC010001154">
    <property type="protein sequence ID" value="CAF0840121.1"/>
    <property type="molecule type" value="Genomic_DNA"/>
</dbReference>
<evidence type="ECO:0000256" key="1">
    <source>
        <dbReference type="SAM" id="MobiDB-lite"/>
    </source>
</evidence>
<name>A0A813V9F3_9BILA</name>